<sequence length="87" mass="9229">MGSVEVVASSGLSRVLRSDSLEEAVRVLELVHSYGGELVPRAMSGPDEGDDFSVRGIKPEQMDEFRSAVAQIPGISAAYTKPPDALP</sequence>
<dbReference type="Proteomes" id="UP000722336">
    <property type="component" value="Unassembled WGS sequence"/>
</dbReference>
<dbReference type="EMBL" id="JAGSPA010000001">
    <property type="protein sequence ID" value="MBV7255596.1"/>
    <property type="molecule type" value="Genomic_DNA"/>
</dbReference>
<gene>
    <name evidence="1" type="ORF">KCG44_02220</name>
</gene>
<dbReference type="RefSeq" id="WP_218443937.1">
    <property type="nucleotide sequence ID" value="NZ_JAGSPA010000001.1"/>
</dbReference>
<reference evidence="1 2" key="1">
    <citation type="submission" date="2021-04" db="EMBL/GenBank/DDBJ databases">
        <authorList>
            <person name="Pira H."/>
            <person name="Risdian C."/>
            <person name="Wink J."/>
        </authorList>
    </citation>
    <scope>NUCLEOTIDE SEQUENCE [LARGE SCALE GENOMIC DNA]</scope>
    <source>
        <strain evidence="1 2">WHA3</strain>
    </source>
</reference>
<comment type="caution">
    <text evidence="1">The sequence shown here is derived from an EMBL/GenBank/DDBJ whole genome shotgun (WGS) entry which is preliminary data.</text>
</comment>
<keyword evidence="2" id="KW-1185">Reference proteome</keyword>
<name>A0ABS6SCE3_9SPHN</name>
<accession>A0ABS6SCE3</accession>
<protein>
    <submittedName>
        <fullName evidence="1">Uncharacterized protein</fullName>
    </submittedName>
</protein>
<evidence type="ECO:0000313" key="2">
    <source>
        <dbReference type="Proteomes" id="UP000722336"/>
    </source>
</evidence>
<proteinExistence type="predicted"/>
<evidence type="ECO:0000313" key="1">
    <source>
        <dbReference type="EMBL" id="MBV7255596.1"/>
    </source>
</evidence>
<organism evidence="1 2">
    <name type="scientific">Pacificimonas pallii</name>
    <dbReference type="NCBI Taxonomy" id="2827236"/>
    <lineage>
        <taxon>Bacteria</taxon>
        <taxon>Pseudomonadati</taxon>
        <taxon>Pseudomonadota</taxon>
        <taxon>Alphaproteobacteria</taxon>
        <taxon>Sphingomonadales</taxon>
        <taxon>Sphingosinicellaceae</taxon>
        <taxon>Pacificimonas</taxon>
    </lineage>
</organism>